<dbReference type="CTD" id="8236463"/>
<dbReference type="EMBL" id="DS235110">
    <property type="protein sequence ID" value="EEB12073.1"/>
    <property type="molecule type" value="Genomic_DNA"/>
</dbReference>
<feature type="compositionally biased region" description="Polar residues" evidence="2">
    <location>
        <begin position="667"/>
        <end position="678"/>
    </location>
</feature>
<dbReference type="VEuPathDB" id="VectorBase:PHUM154330"/>
<evidence type="ECO:0000256" key="2">
    <source>
        <dbReference type="SAM" id="MobiDB-lite"/>
    </source>
</evidence>
<evidence type="ECO:0000313" key="3">
    <source>
        <dbReference type="EMBL" id="EEB12073.1"/>
    </source>
</evidence>
<dbReference type="OrthoDB" id="10038993at2759"/>
<feature type="region of interest" description="Disordered" evidence="2">
    <location>
        <begin position="1"/>
        <end position="21"/>
    </location>
</feature>
<feature type="region of interest" description="Disordered" evidence="2">
    <location>
        <begin position="646"/>
        <end position="678"/>
    </location>
</feature>
<feature type="coiled-coil region" evidence="1">
    <location>
        <begin position="75"/>
        <end position="218"/>
    </location>
</feature>
<keyword evidence="5" id="KW-1185">Reference proteome</keyword>
<dbReference type="RefSeq" id="XP_002424811.1">
    <property type="nucleotide sequence ID" value="XM_002424766.1"/>
</dbReference>
<accession>E0VFB7</accession>
<feature type="coiled-coil region" evidence="1">
    <location>
        <begin position="298"/>
        <end position="405"/>
    </location>
</feature>
<protein>
    <submittedName>
        <fullName evidence="3 4">Uncharacterized protein</fullName>
    </submittedName>
</protein>
<keyword evidence="1" id="KW-0175">Coiled coil</keyword>
<name>E0VFB7_PEDHC</name>
<evidence type="ECO:0000313" key="5">
    <source>
        <dbReference type="Proteomes" id="UP000009046"/>
    </source>
</evidence>
<evidence type="ECO:0000256" key="1">
    <source>
        <dbReference type="SAM" id="Coils"/>
    </source>
</evidence>
<dbReference type="GeneID" id="8236463"/>
<dbReference type="Proteomes" id="UP000009046">
    <property type="component" value="Unassembled WGS sequence"/>
</dbReference>
<dbReference type="KEGG" id="phu:Phum_PHUM154330"/>
<reference evidence="4" key="3">
    <citation type="submission" date="2020-05" db="UniProtKB">
        <authorList>
            <consortium name="EnsemblMetazoa"/>
        </authorList>
    </citation>
    <scope>IDENTIFICATION</scope>
    <source>
        <strain evidence="4">USDA</strain>
    </source>
</reference>
<feature type="region of interest" description="Disordered" evidence="2">
    <location>
        <begin position="473"/>
        <end position="498"/>
    </location>
</feature>
<sequence length="766" mass="86542">MSSFQNKSLRQTQKGNETLHSVKNGCIHGPIKEINKGLIKQLMHNSRAFESIAILLSYCTNDLDAFSMPHLKKKLEMEKEKYVKAETDIKDLQSRLMRVRQELNDKEVVITELNNDKITLGEKSEKYEKLVEELTSKLDAASEEKLAAENTLLEKCENLRCLKRELSIRTDKLENEKDSLVNCLSEVKKENVVLKSANREIKEEYDKCLLENQRLVEQIARRRRENEVIRIGKENHGGEGEEDVFARGQRQRKNSLKEKSPERLTTNCQNGCEKSFGKIIVASSSPTAFNPNCLESEIESLRQVLALKTDEVTELRRQELSLRENADRVPKLLSTITMLEGKVEDLQSQLSSQTETVRDLFKSNEHLEDELKSANIQKTRLTHKNEELQYKLKQYAEAMKQLATQKNLSEKSIKSDNLSVKSNLKKSDVSLDDSVKSQMKGVVEKSDSVSYMLEMTEDSSEIVTNIIRRAESLRSTSKDHHQGLAKKKRCKPSTSSAVSYVDASSIKRNLSVEDDFSPSSASTPKPNPSELDGYDRRVASLSNDNKYDSNRDCPSPSRHLHPSYSAKKHVKLNEDDFSTSLIDLGPGDENCEIIEITKNFDKTTDKNEGDDGDAMMMMMMTTSTSSTASTSSTSNGSHFDIESDVFTNLDQNDRNDVGDPDEETSENSEIQENGSSSMIRTYRREKENIQPVLPVYTDLEPSPIENHHYSNSKTPANVGGGPIHNQYMSNGKNFVTGIPKISGGETMIGLSSDDEEIEKIKRIYNE</sequence>
<feature type="region of interest" description="Disordered" evidence="2">
    <location>
        <begin position="512"/>
        <end position="566"/>
    </location>
</feature>
<organism>
    <name type="scientific">Pediculus humanus subsp. corporis</name>
    <name type="common">Body louse</name>
    <dbReference type="NCBI Taxonomy" id="121224"/>
    <lineage>
        <taxon>Eukaryota</taxon>
        <taxon>Metazoa</taxon>
        <taxon>Ecdysozoa</taxon>
        <taxon>Arthropoda</taxon>
        <taxon>Hexapoda</taxon>
        <taxon>Insecta</taxon>
        <taxon>Pterygota</taxon>
        <taxon>Neoptera</taxon>
        <taxon>Paraneoptera</taxon>
        <taxon>Psocodea</taxon>
        <taxon>Troctomorpha</taxon>
        <taxon>Phthiraptera</taxon>
        <taxon>Anoplura</taxon>
        <taxon>Pediculidae</taxon>
        <taxon>Pediculus</taxon>
    </lineage>
</organism>
<reference evidence="3" key="1">
    <citation type="submission" date="2007-04" db="EMBL/GenBank/DDBJ databases">
        <title>Annotation of Pediculus humanus corporis strain USDA.</title>
        <authorList>
            <person name="Kirkness E."/>
            <person name="Hannick L."/>
            <person name="Hass B."/>
            <person name="Bruggner R."/>
            <person name="Lawson D."/>
            <person name="Bidwell S."/>
            <person name="Joardar V."/>
            <person name="Caler E."/>
            <person name="Walenz B."/>
            <person name="Inman J."/>
            <person name="Schobel S."/>
            <person name="Galinsky K."/>
            <person name="Amedeo P."/>
            <person name="Strausberg R."/>
        </authorList>
    </citation>
    <scope>NUCLEOTIDE SEQUENCE</scope>
    <source>
        <strain evidence="3">USDA</strain>
    </source>
</reference>
<reference evidence="3" key="2">
    <citation type="submission" date="2007-04" db="EMBL/GenBank/DDBJ databases">
        <title>The genome of the human body louse.</title>
        <authorList>
            <consortium name="The Human Body Louse Genome Consortium"/>
            <person name="Kirkness E."/>
            <person name="Walenz B."/>
            <person name="Hass B."/>
            <person name="Bruggner R."/>
            <person name="Strausberg R."/>
        </authorList>
    </citation>
    <scope>NUCLEOTIDE SEQUENCE</scope>
    <source>
        <strain evidence="3">USDA</strain>
    </source>
</reference>
<dbReference type="STRING" id="121224.E0VFB7"/>
<gene>
    <name evidence="4" type="primary">8236463</name>
    <name evidence="3" type="ORF">Phum_PHUM154330</name>
</gene>
<dbReference type="AlphaFoldDB" id="E0VFB7"/>
<feature type="compositionally biased region" description="Basic and acidic residues" evidence="2">
    <location>
        <begin position="473"/>
        <end position="482"/>
    </location>
</feature>
<dbReference type="HOGENOM" id="CLU_364604_0_0_1"/>
<dbReference type="InParanoid" id="E0VFB7"/>
<dbReference type="EnsemblMetazoa" id="PHUM154330-RA">
    <property type="protein sequence ID" value="PHUM154330-PA"/>
    <property type="gene ID" value="PHUM154330"/>
</dbReference>
<dbReference type="eggNOG" id="ENOG502S5A1">
    <property type="taxonomic scope" value="Eukaryota"/>
</dbReference>
<proteinExistence type="predicted"/>
<evidence type="ECO:0000313" key="4">
    <source>
        <dbReference type="EnsemblMetazoa" id="PHUM154330-PA"/>
    </source>
</evidence>
<dbReference type="EMBL" id="AAZO01001798">
    <property type="status" value="NOT_ANNOTATED_CDS"/>
    <property type="molecule type" value="Genomic_DNA"/>
</dbReference>